<name>A0A8J3VRL6_9ACTN</name>
<accession>A0A8J3VRL6</accession>
<organism evidence="2 3">
    <name type="scientific">Rugosimonospora africana</name>
    <dbReference type="NCBI Taxonomy" id="556532"/>
    <lineage>
        <taxon>Bacteria</taxon>
        <taxon>Bacillati</taxon>
        <taxon>Actinomycetota</taxon>
        <taxon>Actinomycetes</taxon>
        <taxon>Micromonosporales</taxon>
        <taxon>Micromonosporaceae</taxon>
        <taxon>Rugosimonospora</taxon>
    </lineage>
</organism>
<evidence type="ECO:0000313" key="3">
    <source>
        <dbReference type="Proteomes" id="UP000642748"/>
    </source>
</evidence>
<proteinExistence type="predicted"/>
<gene>
    <name evidence="2" type="ORF">Raf01_45170</name>
</gene>
<feature type="domain" description="DUF5983" evidence="1">
    <location>
        <begin position="8"/>
        <end position="89"/>
    </location>
</feature>
<dbReference type="InterPro" id="IPR046025">
    <property type="entry name" value="DUF5983"/>
</dbReference>
<comment type="caution">
    <text evidence="2">The sequence shown here is derived from an EMBL/GenBank/DDBJ whole genome shotgun (WGS) entry which is preliminary data.</text>
</comment>
<keyword evidence="3" id="KW-1185">Reference proteome</keyword>
<sequence>MAFMHNLLELSPRHLPPQLVETLTDLPGMDARCTAFGTLIGVPAAPVSRLATGLPEQLLAVLSYARDLDCDYLLVDSGFDIDENLPVWDT</sequence>
<dbReference type="EMBL" id="BONZ01000042">
    <property type="protein sequence ID" value="GIH16345.1"/>
    <property type="molecule type" value="Genomic_DNA"/>
</dbReference>
<dbReference type="AlphaFoldDB" id="A0A8J3VRL6"/>
<evidence type="ECO:0000313" key="2">
    <source>
        <dbReference type="EMBL" id="GIH16345.1"/>
    </source>
</evidence>
<dbReference type="Pfam" id="PF19419">
    <property type="entry name" value="DUF5983"/>
    <property type="match status" value="1"/>
</dbReference>
<dbReference type="RefSeq" id="WP_203919935.1">
    <property type="nucleotide sequence ID" value="NZ_BONZ01000042.1"/>
</dbReference>
<protein>
    <recommendedName>
        <fullName evidence="1">DUF5983 domain-containing protein</fullName>
    </recommendedName>
</protein>
<evidence type="ECO:0000259" key="1">
    <source>
        <dbReference type="Pfam" id="PF19419"/>
    </source>
</evidence>
<reference evidence="2" key="1">
    <citation type="submission" date="2021-01" db="EMBL/GenBank/DDBJ databases">
        <title>Whole genome shotgun sequence of Rugosimonospora africana NBRC 104875.</title>
        <authorList>
            <person name="Komaki H."/>
            <person name="Tamura T."/>
        </authorList>
    </citation>
    <scope>NUCLEOTIDE SEQUENCE</scope>
    <source>
        <strain evidence="2">NBRC 104875</strain>
    </source>
</reference>
<dbReference type="Proteomes" id="UP000642748">
    <property type="component" value="Unassembled WGS sequence"/>
</dbReference>